<sequence>MKILIAAHKPYQMPTSDIYEPIMVGAALHDKVIDGYTPDNTGQNMSDKNGFYNELTALYWAKYNLQDEDILGLAHYRRYLGRKASHDLADILSEDDIRKGLDEADILLPKQRNYFIETQEKHYLNAHVNEPYYAMREVLEEFYPDYVPAFDALGKSTKAHLFNMSVMRQDKFQTYTDFLFDVLGKVDERIDVAKYEGQDHRSLGFLAERLMDTWVNTQNLRVKEYPVVTTEKTNWLDKGTQFLKRKFIKNGERKVHF</sequence>
<organism evidence="2 3">
    <name type="scientific">Weissella confusa</name>
    <name type="common">Lactobacillus confusus</name>
    <dbReference type="NCBI Taxonomy" id="1583"/>
    <lineage>
        <taxon>Bacteria</taxon>
        <taxon>Bacillati</taxon>
        <taxon>Bacillota</taxon>
        <taxon>Bacilli</taxon>
        <taxon>Lactobacillales</taxon>
        <taxon>Lactobacillaceae</taxon>
        <taxon>Weissella</taxon>
    </lineage>
</organism>
<proteinExistence type="predicted"/>
<accession>A0A4Z0RXH7</accession>
<evidence type="ECO:0000259" key="1">
    <source>
        <dbReference type="Pfam" id="PF14393"/>
    </source>
</evidence>
<reference evidence="2 3" key="1">
    <citation type="submission" date="2018-03" db="EMBL/GenBank/DDBJ databases">
        <title>Genome sequencing of Weissella confusa isolates.</title>
        <authorList>
            <person name="Kajala I."/>
            <person name="Baruah R."/>
            <person name="Bergsveinson J."/>
            <person name="Juvonen R."/>
            <person name="Ziola B."/>
        </authorList>
    </citation>
    <scope>NUCLEOTIDE SEQUENCE [LARGE SCALE GENOMIC DNA]</scope>
    <source>
        <strain evidence="2 3">VTT E-062653</strain>
    </source>
</reference>
<dbReference type="EMBL" id="PVSN01000044">
    <property type="protein sequence ID" value="TGE72092.1"/>
    <property type="molecule type" value="Genomic_DNA"/>
</dbReference>
<name>A0A4Z0RXH7_WEICO</name>
<dbReference type="RefSeq" id="WP_135519766.1">
    <property type="nucleotide sequence ID" value="NZ_PVSN01000044.1"/>
</dbReference>
<feature type="domain" description="DUF4422" evidence="1">
    <location>
        <begin position="2"/>
        <end position="218"/>
    </location>
</feature>
<comment type="caution">
    <text evidence="2">The sequence shown here is derived from an EMBL/GenBank/DDBJ whole genome shotgun (WGS) entry which is preliminary data.</text>
</comment>
<dbReference type="Proteomes" id="UP000297646">
    <property type="component" value="Unassembled WGS sequence"/>
</dbReference>
<evidence type="ECO:0000313" key="2">
    <source>
        <dbReference type="EMBL" id="TGE72092.1"/>
    </source>
</evidence>
<gene>
    <name evidence="2" type="ORF">C6P11_06835</name>
</gene>
<evidence type="ECO:0000313" key="3">
    <source>
        <dbReference type="Proteomes" id="UP000297646"/>
    </source>
</evidence>
<dbReference type="InterPro" id="IPR025536">
    <property type="entry name" value="DUF4422"/>
</dbReference>
<dbReference type="OrthoDB" id="9798746at2"/>
<protein>
    <submittedName>
        <fullName evidence="2">Exopolysaccharide biosynthesis protein</fullName>
    </submittedName>
</protein>
<dbReference type="Pfam" id="PF14393">
    <property type="entry name" value="DUF4422"/>
    <property type="match status" value="1"/>
</dbReference>
<dbReference type="AlphaFoldDB" id="A0A4Z0RXH7"/>